<feature type="domain" description="PAS" evidence="17">
    <location>
        <begin position="662"/>
        <end position="714"/>
    </location>
</feature>
<dbReference type="GO" id="GO:0006355">
    <property type="term" value="P:regulation of DNA-templated transcription"/>
    <property type="evidence" value="ECO:0007669"/>
    <property type="project" value="InterPro"/>
</dbReference>
<evidence type="ECO:0000256" key="4">
    <source>
        <dbReference type="ARBA" id="ARBA00022643"/>
    </source>
</evidence>
<dbReference type="STRING" id="106004.A0A1Y2CJK3"/>
<feature type="compositionally biased region" description="Low complexity" evidence="16">
    <location>
        <begin position="127"/>
        <end position="139"/>
    </location>
</feature>
<dbReference type="Pfam" id="PF00320">
    <property type="entry name" value="GATA"/>
    <property type="match status" value="1"/>
</dbReference>
<evidence type="ECO:0000256" key="15">
    <source>
        <dbReference type="PROSITE-ProRule" id="PRU00094"/>
    </source>
</evidence>
<name>A0A1Y2CJK3_9BASI</name>
<keyword evidence="5" id="KW-0479">Metal-binding</keyword>
<dbReference type="Pfam" id="PF13426">
    <property type="entry name" value="PAS_9"/>
    <property type="match status" value="1"/>
</dbReference>
<dbReference type="CDD" id="cd00202">
    <property type="entry name" value="ZnF_GATA"/>
    <property type="match status" value="1"/>
</dbReference>
<evidence type="ECO:0008006" key="21">
    <source>
        <dbReference type="Google" id="ProtNLM"/>
    </source>
</evidence>
<feature type="region of interest" description="Disordered" evidence="16">
    <location>
        <begin position="127"/>
        <end position="188"/>
    </location>
</feature>
<dbReference type="InterPro" id="IPR035965">
    <property type="entry name" value="PAS-like_dom_sf"/>
</dbReference>
<dbReference type="PROSITE" id="PS00344">
    <property type="entry name" value="GATA_ZN_FINGER_1"/>
    <property type="match status" value="1"/>
</dbReference>
<evidence type="ECO:0000256" key="2">
    <source>
        <dbReference type="ARBA" id="ARBA00022606"/>
    </source>
</evidence>
<comment type="caution">
    <text evidence="19">The sequence shown here is derived from an EMBL/GenBank/DDBJ whole genome shotgun (WGS) entry which is preliminary data.</text>
</comment>
<reference evidence="19 20" key="1">
    <citation type="submission" date="2016-07" db="EMBL/GenBank/DDBJ databases">
        <title>Pervasive Adenine N6-methylation of Active Genes in Fungi.</title>
        <authorList>
            <consortium name="DOE Joint Genome Institute"/>
            <person name="Mondo S.J."/>
            <person name="Dannebaum R.O."/>
            <person name="Kuo R.C."/>
            <person name="Labutti K."/>
            <person name="Haridas S."/>
            <person name="Kuo A."/>
            <person name="Salamov A."/>
            <person name="Ahrendt S.R."/>
            <person name="Lipzen A."/>
            <person name="Sullivan W."/>
            <person name="Andreopoulos W.B."/>
            <person name="Clum A."/>
            <person name="Lindquist E."/>
            <person name="Daum C."/>
            <person name="Ramamoorthy G.K."/>
            <person name="Gryganskyi A."/>
            <person name="Culley D."/>
            <person name="Magnuson J.K."/>
            <person name="James T.Y."/>
            <person name="O'Malley M.A."/>
            <person name="Stajich J.E."/>
            <person name="Spatafora J.W."/>
            <person name="Visel A."/>
            <person name="Grigoriev I.V."/>
        </authorList>
    </citation>
    <scope>NUCLEOTIDE SEQUENCE [LARGE SCALE GENOMIC DNA]</scope>
    <source>
        <strain evidence="19 20">62-1032</strain>
    </source>
</reference>
<evidence type="ECO:0000256" key="7">
    <source>
        <dbReference type="ARBA" id="ARBA00022771"/>
    </source>
</evidence>
<dbReference type="InParanoid" id="A0A1Y2CJK3"/>
<evidence type="ECO:0000256" key="3">
    <source>
        <dbReference type="ARBA" id="ARBA00022630"/>
    </source>
</evidence>
<dbReference type="Proteomes" id="UP000193467">
    <property type="component" value="Unassembled WGS sequence"/>
</dbReference>
<evidence type="ECO:0000256" key="14">
    <source>
        <dbReference type="ARBA" id="ARBA00023170"/>
    </source>
</evidence>
<evidence type="ECO:0000313" key="20">
    <source>
        <dbReference type="Proteomes" id="UP000193467"/>
    </source>
</evidence>
<dbReference type="SMART" id="SM00401">
    <property type="entry name" value="ZnF_GATA"/>
    <property type="match status" value="1"/>
</dbReference>
<keyword evidence="3" id="KW-0285">Flavoprotein</keyword>
<keyword evidence="2" id="KW-0716">Sensory transduction</keyword>
<evidence type="ECO:0000256" key="13">
    <source>
        <dbReference type="ARBA" id="ARBA00023163"/>
    </source>
</evidence>
<dbReference type="EMBL" id="MCGR01000118">
    <property type="protein sequence ID" value="ORY47087.1"/>
    <property type="molecule type" value="Genomic_DNA"/>
</dbReference>
<feature type="compositionally biased region" description="Polar residues" evidence="16">
    <location>
        <begin position="31"/>
        <end position="51"/>
    </location>
</feature>
<dbReference type="GO" id="GO:0009881">
    <property type="term" value="F:photoreceptor activity"/>
    <property type="evidence" value="ECO:0007669"/>
    <property type="project" value="UniProtKB-KW"/>
</dbReference>
<evidence type="ECO:0000259" key="18">
    <source>
        <dbReference type="PROSITE" id="PS50114"/>
    </source>
</evidence>
<dbReference type="NCBIfam" id="TIGR00229">
    <property type="entry name" value="sensory_box"/>
    <property type="match status" value="1"/>
</dbReference>
<keyword evidence="10" id="KW-0805">Transcription regulation</keyword>
<evidence type="ECO:0000256" key="6">
    <source>
        <dbReference type="ARBA" id="ARBA00022737"/>
    </source>
</evidence>
<dbReference type="SUPFAM" id="SSF55785">
    <property type="entry name" value="PYP-like sensor domain (PAS domain)"/>
    <property type="match status" value="3"/>
</dbReference>
<dbReference type="PROSITE" id="PS50114">
    <property type="entry name" value="GATA_ZN_FINGER_2"/>
    <property type="match status" value="1"/>
</dbReference>
<keyword evidence="6" id="KW-0677">Repeat</keyword>
<feature type="compositionally biased region" description="Low complexity" evidence="16">
    <location>
        <begin position="792"/>
        <end position="808"/>
    </location>
</feature>
<keyword evidence="12" id="KW-0010">Activator</keyword>
<evidence type="ECO:0000256" key="12">
    <source>
        <dbReference type="ARBA" id="ARBA00023159"/>
    </source>
</evidence>
<feature type="compositionally biased region" description="Low complexity" evidence="16">
    <location>
        <begin position="847"/>
        <end position="857"/>
    </location>
</feature>
<organism evidence="19 20">
    <name type="scientific">Leucosporidium creatinivorum</name>
    <dbReference type="NCBI Taxonomy" id="106004"/>
    <lineage>
        <taxon>Eukaryota</taxon>
        <taxon>Fungi</taxon>
        <taxon>Dikarya</taxon>
        <taxon>Basidiomycota</taxon>
        <taxon>Pucciniomycotina</taxon>
        <taxon>Microbotryomycetes</taxon>
        <taxon>Leucosporidiales</taxon>
        <taxon>Leucosporidium</taxon>
    </lineage>
</organism>
<dbReference type="Gene3D" id="3.30.50.10">
    <property type="entry name" value="Erythroid Transcription Factor GATA-1, subunit A"/>
    <property type="match status" value="1"/>
</dbReference>
<feature type="compositionally biased region" description="Low complexity" evidence="16">
    <location>
        <begin position="913"/>
        <end position="938"/>
    </location>
</feature>
<feature type="domain" description="PAS" evidence="17">
    <location>
        <begin position="292"/>
        <end position="326"/>
    </location>
</feature>
<dbReference type="PROSITE" id="PS50112">
    <property type="entry name" value="PAS"/>
    <property type="match status" value="3"/>
</dbReference>
<keyword evidence="4" id="KW-0288">FMN</keyword>
<feature type="region of interest" description="Disordered" evidence="16">
    <location>
        <begin position="827"/>
        <end position="878"/>
    </location>
</feature>
<evidence type="ECO:0000259" key="17">
    <source>
        <dbReference type="PROSITE" id="PS50112"/>
    </source>
</evidence>
<keyword evidence="11" id="KW-0238">DNA-binding</keyword>
<keyword evidence="13" id="KW-0804">Transcription</keyword>
<keyword evidence="20" id="KW-1185">Reference proteome</keyword>
<feature type="domain" description="PAS" evidence="17">
    <location>
        <begin position="523"/>
        <end position="593"/>
    </location>
</feature>
<keyword evidence="9" id="KW-0157">Chromophore</keyword>
<dbReference type="GO" id="GO:0005634">
    <property type="term" value="C:nucleus"/>
    <property type="evidence" value="ECO:0007669"/>
    <property type="project" value="TreeGrafter"/>
</dbReference>
<evidence type="ECO:0000313" key="19">
    <source>
        <dbReference type="EMBL" id="ORY47087.1"/>
    </source>
</evidence>
<feature type="compositionally biased region" description="Polar residues" evidence="16">
    <location>
        <begin position="158"/>
        <end position="188"/>
    </location>
</feature>
<dbReference type="Gene3D" id="3.30.450.20">
    <property type="entry name" value="PAS domain"/>
    <property type="match status" value="3"/>
</dbReference>
<protein>
    <recommendedName>
        <fullName evidence="21">PAS domain-domain-containing protein</fullName>
    </recommendedName>
</protein>
<dbReference type="CDD" id="cd00130">
    <property type="entry name" value="PAS"/>
    <property type="match status" value="3"/>
</dbReference>
<dbReference type="InterPro" id="IPR013088">
    <property type="entry name" value="Znf_NHR/GATA"/>
</dbReference>
<feature type="region of interest" description="Disordered" evidence="16">
    <location>
        <begin position="775"/>
        <end position="812"/>
    </location>
</feature>
<dbReference type="SMART" id="SM00086">
    <property type="entry name" value="PAC"/>
    <property type="match status" value="2"/>
</dbReference>
<evidence type="ECO:0000256" key="8">
    <source>
        <dbReference type="ARBA" id="ARBA00022833"/>
    </source>
</evidence>
<evidence type="ECO:0000256" key="9">
    <source>
        <dbReference type="ARBA" id="ARBA00022991"/>
    </source>
</evidence>
<proteinExistence type="predicted"/>
<dbReference type="InterPro" id="IPR013655">
    <property type="entry name" value="PAS_fold_3"/>
</dbReference>
<evidence type="ECO:0000256" key="11">
    <source>
        <dbReference type="ARBA" id="ARBA00023125"/>
    </source>
</evidence>
<dbReference type="OrthoDB" id="447251at2759"/>
<dbReference type="GO" id="GO:0043565">
    <property type="term" value="F:sequence-specific DNA binding"/>
    <property type="evidence" value="ECO:0007669"/>
    <property type="project" value="InterPro"/>
</dbReference>
<dbReference type="InterPro" id="IPR001610">
    <property type="entry name" value="PAC"/>
</dbReference>
<dbReference type="SMART" id="SM00091">
    <property type="entry name" value="PAS"/>
    <property type="match status" value="3"/>
</dbReference>
<dbReference type="Pfam" id="PF08447">
    <property type="entry name" value="PAS_3"/>
    <property type="match status" value="1"/>
</dbReference>
<accession>A0A1Y2CJK3</accession>
<dbReference type="FunFam" id="3.30.450.20:FF:000064">
    <property type="entry name" value="Vivid PAS protein VVD"/>
    <property type="match status" value="1"/>
</dbReference>
<evidence type="ECO:0000256" key="1">
    <source>
        <dbReference type="ARBA" id="ARBA00022543"/>
    </source>
</evidence>
<feature type="region of interest" description="Disordered" evidence="16">
    <location>
        <begin position="899"/>
        <end position="961"/>
    </location>
</feature>
<keyword evidence="14" id="KW-0675">Receptor</keyword>
<feature type="region of interest" description="Disordered" evidence="16">
    <location>
        <begin position="1"/>
        <end position="55"/>
    </location>
</feature>
<keyword evidence="7 15" id="KW-0863">Zinc-finger</keyword>
<dbReference type="InterPro" id="IPR000014">
    <property type="entry name" value="PAS"/>
</dbReference>
<dbReference type="GO" id="GO:0008270">
    <property type="term" value="F:zinc ion binding"/>
    <property type="evidence" value="ECO:0007669"/>
    <property type="project" value="UniProtKB-KW"/>
</dbReference>
<keyword evidence="1" id="KW-0600">Photoreceptor protein</keyword>
<keyword evidence="8" id="KW-0862">Zinc</keyword>
<dbReference type="PANTHER" id="PTHR47429">
    <property type="entry name" value="PROTEIN TWIN LOV 1"/>
    <property type="match status" value="1"/>
</dbReference>
<evidence type="ECO:0000256" key="5">
    <source>
        <dbReference type="ARBA" id="ARBA00022723"/>
    </source>
</evidence>
<dbReference type="SUPFAM" id="SSF57716">
    <property type="entry name" value="Glucocorticoid receptor-like (DNA-binding domain)"/>
    <property type="match status" value="1"/>
</dbReference>
<sequence length="961" mass="102645">MNSSGTDAYWSRGADDREDGLTGLRGYSPAPNLSQYRMGSQDSLPTLSRQGSGVAGGSYGLSPSALDPNSFSNQFILPRFAQAGSGDAYGYSGVGVVQGASMHDTLKPTSFGASPVNTPQAQYGYQTTSYQDQHQSQHSQTHHQHQQQPQQPRHHSNSGDSVASTSSAPYPQVSAPTDSHSSLYVPYGSSNPNQTGPIYAPYGSSVISVNPPSNTSYKPPPLSITLPPSAPGPNEFDPSQLGLPAPPPNGMTNNFAGLYSSSGFDMLGVLARVAARPNPQLSIGAVDTSCAFLVVDAKRWDQPIVFASETFSKMTGYASEEIIGRNCRFLQSPDGQTVQGAPRKYTDSNACWHMRTHIVQGKESQSSLINYKKDGKPFINLVTIVPICWDSDEVAYLVGFQVDLVDQPNAILDRMKDGTYVINYSLTSNANAQRISNATTVSMQSIENEATAAQEEASWQEQPMSAVEEKPTMQVNGVTASASGYNANGSGAGIAEGQPITESEALNLVSLKGVDGLQTEAEKRAFHKLLLMQSDDFVHVLSLKGSFLYCSPSCARVLEYQPNELIGKTLPTLCHPSDVVPVMRLLKDTSSISNPTVSLLYRVRRKHSGYVWLESSGKLHIEPGKGRKCVILVGRPREVLKMSWADLRQAGGLGDIEFWMNLSPKGIVLSTTAAVQNVLGFSSQDLMGSSILTLAQPEHVSAIQQALAQCAMGTASTVRYRIKSKRGYSDVVTRFYPRNIDEPDDLMQPASGPQHINIIAQTNEVNSEQRKNVGPFATLAPSYPSLNNAGRSPSAESTSTGHSSSSGPFQMQNTNRKLREEKEHVLAMGRKRGFSGSAPRLSKRSSSETSSRASNKSNRGRGCANCGRMDSPEWRAGPTGVKTLCNACGLRWAKTQRQSSEAAAAGGPGGALDAGSRSNSNSGSSGTNSGSGGNNSRSPAFSPYPGGGPMDTSEGPSSWMS</sequence>
<dbReference type="AlphaFoldDB" id="A0A1Y2CJK3"/>
<evidence type="ECO:0000256" key="10">
    <source>
        <dbReference type="ARBA" id="ARBA00023015"/>
    </source>
</evidence>
<gene>
    <name evidence="19" type="ORF">BCR35DRAFT_29068</name>
</gene>
<feature type="domain" description="GATA-type" evidence="18">
    <location>
        <begin position="857"/>
        <end position="890"/>
    </location>
</feature>
<evidence type="ECO:0000256" key="16">
    <source>
        <dbReference type="SAM" id="MobiDB-lite"/>
    </source>
</evidence>
<dbReference type="InterPro" id="IPR000679">
    <property type="entry name" value="Znf_GATA"/>
</dbReference>
<dbReference type="PANTHER" id="PTHR47429:SF7">
    <property type="entry name" value="GATA-FACTOR"/>
    <property type="match status" value="1"/>
</dbReference>